<feature type="transmembrane region" description="Helical" evidence="8">
    <location>
        <begin position="449"/>
        <end position="469"/>
    </location>
</feature>
<name>A0A9K3M1D7_9STRA</name>
<keyword evidence="10" id="KW-1185">Reference proteome</keyword>
<feature type="compositionally biased region" description="Basic and acidic residues" evidence="7">
    <location>
        <begin position="581"/>
        <end position="596"/>
    </location>
</feature>
<dbReference type="AlphaFoldDB" id="A0A9K3M1D7"/>
<dbReference type="Proteomes" id="UP000693970">
    <property type="component" value="Unassembled WGS sequence"/>
</dbReference>
<feature type="transmembrane region" description="Helical" evidence="8">
    <location>
        <begin position="66"/>
        <end position="88"/>
    </location>
</feature>
<feature type="transmembrane region" description="Helical" evidence="8">
    <location>
        <begin position="182"/>
        <end position="200"/>
    </location>
</feature>
<feature type="transmembrane region" description="Helical" evidence="8">
    <location>
        <begin position="113"/>
        <end position="137"/>
    </location>
</feature>
<evidence type="ECO:0000313" key="10">
    <source>
        <dbReference type="Proteomes" id="UP000693970"/>
    </source>
</evidence>
<keyword evidence="3" id="KW-0813">Transport</keyword>
<evidence type="ECO:0000256" key="3">
    <source>
        <dbReference type="ARBA" id="ARBA00022448"/>
    </source>
</evidence>
<dbReference type="InterPro" id="IPR006043">
    <property type="entry name" value="NCS2"/>
</dbReference>
<feature type="transmembrane region" description="Helical" evidence="8">
    <location>
        <begin position="481"/>
        <end position="507"/>
    </location>
</feature>
<evidence type="ECO:0000256" key="6">
    <source>
        <dbReference type="ARBA" id="ARBA00023136"/>
    </source>
</evidence>
<reference evidence="9" key="2">
    <citation type="submission" date="2021-04" db="EMBL/GenBank/DDBJ databases">
        <authorList>
            <person name="Podell S."/>
        </authorList>
    </citation>
    <scope>NUCLEOTIDE SEQUENCE</scope>
    <source>
        <strain evidence="9">Hildebrandi</strain>
    </source>
</reference>
<dbReference type="OrthoDB" id="35411at2759"/>
<dbReference type="PANTHER" id="PTHR42810">
    <property type="entry name" value="PURINE PERMEASE C1399.01C-RELATED"/>
    <property type="match status" value="1"/>
</dbReference>
<comment type="caution">
    <text evidence="9">The sequence shown here is derived from an EMBL/GenBank/DDBJ whole genome shotgun (WGS) entry which is preliminary data.</text>
</comment>
<feature type="transmembrane region" description="Helical" evidence="8">
    <location>
        <begin position="527"/>
        <end position="553"/>
    </location>
</feature>
<accession>A0A9K3M1D7</accession>
<evidence type="ECO:0000256" key="4">
    <source>
        <dbReference type="ARBA" id="ARBA00022692"/>
    </source>
</evidence>
<feature type="transmembrane region" description="Helical" evidence="8">
    <location>
        <begin position="425"/>
        <end position="443"/>
    </location>
</feature>
<comment type="subcellular location">
    <subcellularLocation>
        <location evidence="1">Membrane</location>
        <topology evidence="1">Multi-pass membrane protein</topology>
    </subcellularLocation>
</comment>
<feature type="transmembrane region" description="Helical" evidence="8">
    <location>
        <begin position="212"/>
        <end position="233"/>
    </location>
</feature>
<evidence type="ECO:0000313" key="9">
    <source>
        <dbReference type="EMBL" id="KAG7372022.1"/>
    </source>
</evidence>
<keyword evidence="4 8" id="KW-0812">Transmembrane</keyword>
<feature type="transmembrane region" description="Helical" evidence="8">
    <location>
        <begin position="327"/>
        <end position="350"/>
    </location>
</feature>
<gene>
    <name evidence="9" type="ORF">IV203_018165</name>
</gene>
<dbReference type="EMBL" id="JAGRRH010000003">
    <property type="protein sequence ID" value="KAG7372022.1"/>
    <property type="molecule type" value="Genomic_DNA"/>
</dbReference>
<organism evidence="9 10">
    <name type="scientific">Nitzschia inconspicua</name>
    <dbReference type="NCBI Taxonomy" id="303405"/>
    <lineage>
        <taxon>Eukaryota</taxon>
        <taxon>Sar</taxon>
        <taxon>Stramenopiles</taxon>
        <taxon>Ochrophyta</taxon>
        <taxon>Bacillariophyta</taxon>
        <taxon>Bacillariophyceae</taxon>
        <taxon>Bacillariophycidae</taxon>
        <taxon>Bacillariales</taxon>
        <taxon>Bacillariaceae</taxon>
        <taxon>Nitzschia</taxon>
    </lineage>
</organism>
<evidence type="ECO:0000256" key="2">
    <source>
        <dbReference type="ARBA" id="ARBA00008821"/>
    </source>
</evidence>
<feature type="transmembrane region" description="Helical" evidence="8">
    <location>
        <begin position="290"/>
        <end position="307"/>
    </location>
</feature>
<dbReference type="GO" id="GO:0005886">
    <property type="term" value="C:plasma membrane"/>
    <property type="evidence" value="ECO:0007669"/>
    <property type="project" value="TreeGrafter"/>
</dbReference>
<dbReference type="Pfam" id="PF00860">
    <property type="entry name" value="Xan_ur_permease"/>
    <property type="match status" value="1"/>
</dbReference>
<keyword evidence="6 8" id="KW-0472">Membrane</keyword>
<keyword evidence="5 8" id="KW-1133">Transmembrane helix</keyword>
<protein>
    <submittedName>
        <fullName evidence="9">Uracil-xanthine permease</fullName>
    </submittedName>
</protein>
<evidence type="ECO:0000256" key="1">
    <source>
        <dbReference type="ARBA" id="ARBA00004141"/>
    </source>
</evidence>
<comment type="similarity">
    <text evidence="2">Belongs to the nucleobase:cation symporter-2 (NCS2) (TC 2.A.40) family.</text>
</comment>
<proteinExistence type="inferred from homology"/>
<feature type="transmembrane region" description="Helical" evidence="8">
    <location>
        <begin position="261"/>
        <end position="278"/>
    </location>
</feature>
<dbReference type="GO" id="GO:0042907">
    <property type="term" value="F:xanthine transmembrane transporter activity"/>
    <property type="evidence" value="ECO:0007669"/>
    <property type="project" value="TreeGrafter"/>
</dbReference>
<feature type="compositionally biased region" description="Basic and acidic residues" evidence="7">
    <location>
        <begin position="612"/>
        <end position="622"/>
    </location>
</feature>
<dbReference type="PANTHER" id="PTHR42810:SF2">
    <property type="entry name" value="PURINE PERMEASE C1399.01C-RELATED"/>
    <property type="match status" value="1"/>
</dbReference>
<evidence type="ECO:0000256" key="5">
    <source>
        <dbReference type="ARBA" id="ARBA00022989"/>
    </source>
</evidence>
<evidence type="ECO:0000256" key="8">
    <source>
        <dbReference type="SAM" id="Phobius"/>
    </source>
</evidence>
<reference evidence="9" key="1">
    <citation type="journal article" date="2021" name="Sci. Rep.">
        <title>Diploid genomic architecture of Nitzschia inconspicua, an elite biomass production diatom.</title>
        <authorList>
            <person name="Oliver A."/>
            <person name="Podell S."/>
            <person name="Pinowska A."/>
            <person name="Traller J.C."/>
            <person name="Smith S.R."/>
            <person name="McClure R."/>
            <person name="Beliaev A."/>
            <person name="Bohutskyi P."/>
            <person name="Hill E.A."/>
            <person name="Rabines A."/>
            <person name="Zheng H."/>
            <person name="Allen L.Z."/>
            <person name="Kuo A."/>
            <person name="Grigoriev I.V."/>
            <person name="Allen A.E."/>
            <person name="Hazlebeck D."/>
            <person name="Allen E.E."/>
        </authorList>
    </citation>
    <scope>NUCLEOTIDE SEQUENCE</scope>
    <source>
        <strain evidence="9">Hildebrandi</strain>
    </source>
</reference>
<sequence length="622" mass="66684">MTSSFFGIWKEHGAKAAILGDYDWKFLCTPRFPFCSKGKNYEPPPFYAHDEPLSLIVSLSIGLQHALCMATNIITPALLVFNVVMSYFPEQFDPSLGEEQAANREQALDFAQYLVSASLICSGLATMIQVSTIPIPFTGGRYQLGTGILSTMGTANQYNAIFPVILFDIMSAGYTLDQAWGKLLGTIMACVWLEALISLVPNKALTRVCPPYVLGVTVLLIGVQLTGSGIRFWGGGVGCSAVPSPENLCLGNGEVQLGYGSAPYIGLGFSVFFIFLVVEIFGSPFARNTMVIWGLLGGYAIAALASYEGDRFVTTDRIQNSATFTFLWVETFPIGIHGPAIIPMLFAFVVTAMETMGDVTATEHASRLRPSGANHAKRIQGGLLGDAISTFFAALGTTSPNTTLSQNNSVVALTRCASTSAGYSCGFWLLCFGVIAKIGAWILSIPDCVLGGALTFLFANIIVSGIKLIGFHRIDRRSHYIVGTSLALGVGTALVPAFSSPGIGAAASRPNQWWPYNDGMSDAANSFRVGCMIAINTPYFIGSVTAILLNLIIPTDLEDDIEVEIEATWHVEEEDDEDGEPLTKQKTIADGEKNLVDAEDPDPTEPSVKAASDPRENAEEEG</sequence>
<evidence type="ECO:0000256" key="7">
    <source>
        <dbReference type="SAM" id="MobiDB-lite"/>
    </source>
</evidence>
<feature type="region of interest" description="Disordered" evidence="7">
    <location>
        <begin position="571"/>
        <end position="622"/>
    </location>
</feature>